<evidence type="ECO:0000256" key="5">
    <source>
        <dbReference type="RuleBase" id="RU004508"/>
    </source>
</evidence>
<dbReference type="SUPFAM" id="SSF53383">
    <property type="entry name" value="PLP-dependent transferases"/>
    <property type="match status" value="1"/>
</dbReference>
<sequence>MNDLSRLFAAHQPAVEAAALETLRSGWWLNGPRMKSFADRFAEYLGVSICIPVANGTDALELALRAVSNQRGPGAEIVTVANAGGYTTTACRQVGLVPVYADIEVCSQLLAIESAVAGLSEHTAAVVATHLYGNTIDVPALRSAMDAAGYKHVAIIEDCAQSHGASIGATKAGALGDLATFSFYPTKNLGAMGDGGAVATNDPTLADTIRRLQQYGWRTKYEIRLAGGRNSRMDEIQAAILEAMLPHLDAQNAERQQILDRYSLVAKEQVRFIARRDGSIVHLAVALCADRQGFRKFLAERNIASDIHYPILDPDQAGWSGLPMRESSSGLKASRDSVARILSLPCFPGMTDGEVDRVCSAIVDWKA</sequence>
<dbReference type="Gene3D" id="3.90.1150.10">
    <property type="entry name" value="Aspartate Aminotransferase, domain 1"/>
    <property type="match status" value="1"/>
</dbReference>
<dbReference type="InterPro" id="IPR015424">
    <property type="entry name" value="PyrdxlP-dep_Trfase"/>
</dbReference>
<dbReference type="PANTHER" id="PTHR30244:SF36">
    <property type="entry name" value="3-OXO-GLUCOSE-6-PHOSPHATE:GLUTAMATE AMINOTRANSFERASE"/>
    <property type="match status" value="1"/>
</dbReference>
<dbReference type="Gene3D" id="3.40.640.10">
    <property type="entry name" value="Type I PLP-dependent aspartate aminotransferase-like (Major domain)"/>
    <property type="match status" value="1"/>
</dbReference>
<dbReference type="PIRSF" id="PIRSF000390">
    <property type="entry name" value="PLP_StrS"/>
    <property type="match status" value="1"/>
</dbReference>
<evidence type="ECO:0000256" key="2">
    <source>
        <dbReference type="ARBA" id="ARBA00037999"/>
    </source>
</evidence>
<dbReference type="GO" id="GO:0008483">
    <property type="term" value="F:transaminase activity"/>
    <property type="evidence" value="ECO:0007669"/>
    <property type="project" value="TreeGrafter"/>
</dbReference>
<keyword evidence="1 4" id="KW-0663">Pyridoxal phosphate</keyword>
<dbReference type="RefSeq" id="WP_111542302.1">
    <property type="nucleotide sequence ID" value="NZ_MZXV01000001.1"/>
</dbReference>
<dbReference type="InterPro" id="IPR015422">
    <property type="entry name" value="PyrdxlP-dep_Trfase_small"/>
</dbReference>
<evidence type="ECO:0008006" key="8">
    <source>
        <dbReference type="Google" id="ProtNLM"/>
    </source>
</evidence>
<protein>
    <recommendedName>
        <fullName evidence="8">Erythromycin biosynthesis sensory transduction protein eryC1</fullName>
    </recommendedName>
</protein>
<dbReference type="GO" id="GO:0030170">
    <property type="term" value="F:pyridoxal phosphate binding"/>
    <property type="evidence" value="ECO:0007669"/>
    <property type="project" value="TreeGrafter"/>
</dbReference>
<accession>A0A2W7CB39</accession>
<name>A0A2W7CB39_9HYPH</name>
<dbReference type="GO" id="GO:0000271">
    <property type="term" value="P:polysaccharide biosynthetic process"/>
    <property type="evidence" value="ECO:0007669"/>
    <property type="project" value="TreeGrafter"/>
</dbReference>
<dbReference type="InterPro" id="IPR000653">
    <property type="entry name" value="DegT/StrS_aminotransferase"/>
</dbReference>
<dbReference type="AlphaFoldDB" id="A0A2W7CB39"/>
<proteinExistence type="inferred from homology"/>
<dbReference type="Pfam" id="PF01041">
    <property type="entry name" value="DegT_DnrJ_EryC1"/>
    <property type="match status" value="1"/>
</dbReference>
<feature type="active site" description="Proton acceptor" evidence="3">
    <location>
        <position position="187"/>
    </location>
</feature>
<reference evidence="7" key="1">
    <citation type="submission" date="2017-03" db="EMBL/GenBank/DDBJ databases">
        <authorList>
            <person name="Safronova V.I."/>
            <person name="Sazanova A.L."/>
            <person name="Chirak E.R."/>
        </authorList>
    </citation>
    <scope>NUCLEOTIDE SEQUENCE [LARGE SCALE GENOMIC DNA]</scope>
    <source>
        <strain evidence="7">Ach-343</strain>
    </source>
</reference>
<evidence type="ECO:0000256" key="4">
    <source>
        <dbReference type="PIRSR" id="PIRSR000390-2"/>
    </source>
</evidence>
<keyword evidence="7" id="KW-1185">Reference proteome</keyword>
<comment type="similarity">
    <text evidence="2 5">Belongs to the DegT/DnrJ/EryC1 family.</text>
</comment>
<feature type="modified residue" description="N6-(pyridoxal phosphate)lysine" evidence="4">
    <location>
        <position position="187"/>
    </location>
</feature>
<dbReference type="EMBL" id="MZXV01000001">
    <property type="protein sequence ID" value="PZV40510.1"/>
    <property type="molecule type" value="Genomic_DNA"/>
</dbReference>
<evidence type="ECO:0000313" key="7">
    <source>
        <dbReference type="Proteomes" id="UP000248616"/>
    </source>
</evidence>
<dbReference type="Proteomes" id="UP000248616">
    <property type="component" value="Unassembled WGS sequence"/>
</dbReference>
<evidence type="ECO:0000313" key="6">
    <source>
        <dbReference type="EMBL" id="PZV40510.1"/>
    </source>
</evidence>
<dbReference type="InterPro" id="IPR015421">
    <property type="entry name" value="PyrdxlP-dep_Trfase_major"/>
</dbReference>
<evidence type="ECO:0000256" key="3">
    <source>
        <dbReference type="PIRSR" id="PIRSR000390-1"/>
    </source>
</evidence>
<dbReference type="PANTHER" id="PTHR30244">
    <property type="entry name" value="TRANSAMINASE"/>
    <property type="match status" value="1"/>
</dbReference>
<evidence type="ECO:0000256" key="1">
    <source>
        <dbReference type="ARBA" id="ARBA00022898"/>
    </source>
</evidence>
<organism evidence="6 7">
    <name type="scientific">Mesorhizobium kowhaii</name>
    <dbReference type="NCBI Taxonomy" id="1300272"/>
    <lineage>
        <taxon>Bacteria</taxon>
        <taxon>Pseudomonadati</taxon>
        <taxon>Pseudomonadota</taxon>
        <taxon>Alphaproteobacteria</taxon>
        <taxon>Hyphomicrobiales</taxon>
        <taxon>Phyllobacteriaceae</taxon>
        <taxon>Mesorhizobium</taxon>
    </lineage>
</organism>
<gene>
    <name evidence="6" type="ORF">B5V02_00315</name>
</gene>
<comment type="caution">
    <text evidence="6">The sequence shown here is derived from an EMBL/GenBank/DDBJ whole genome shotgun (WGS) entry which is preliminary data.</text>
</comment>
<dbReference type="OrthoDB" id="9768668at2"/>